<protein>
    <recommendedName>
        <fullName evidence="8">HAT C-terminal dimerisation domain-containing protein</fullName>
    </recommendedName>
</protein>
<accession>A0A7T8GTW7</accession>
<dbReference type="AlphaFoldDB" id="A0A7T8GTW7"/>
<keyword evidence="7" id="KW-1185">Reference proteome</keyword>
<comment type="subcellular location">
    <subcellularLocation>
        <location evidence="1">Nucleus</location>
    </subcellularLocation>
</comment>
<dbReference type="Proteomes" id="UP000595437">
    <property type="component" value="Chromosome 12"/>
</dbReference>
<evidence type="ECO:0000256" key="5">
    <source>
        <dbReference type="ARBA" id="ARBA00023242"/>
    </source>
</evidence>
<organism evidence="6 7">
    <name type="scientific">Caligus rogercresseyi</name>
    <name type="common">Sea louse</name>
    <dbReference type="NCBI Taxonomy" id="217165"/>
    <lineage>
        <taxon>Eukaryota</taxon>
        <taxon>Metazoa</taxon>
        <taxon>Ecdysozoa</taxon>
        <taxon>Arthropoda</taxon>
        <taxon>Crustacea</taxon>
        <taxon>Multicrustacea</taxon>
        <taxon>Hexanauplia</taxon>
        <taxon>Copepoda</taxon>
        <taxon>Siphonostomatoida</taxon>
        <taxon>Caligidae</taxon>
        <taxon>Caligus</taxon>
    </lineage>
</organism>
<evidence type="ECO:0000313" key="6">
    <source>
        <dbReference type="EMBL" id="QQP37501.1"/>
    </source>
</evidence>
<name>A0A7T8GTW7_CALRO</name>
<keyword evidence="5" id="KW-0539">Nucleus</keyword>
<evidence type="ECO:0000256" key="3">
    <source>
        <dbReference type="ARBA" id="ARBA00022771"/>
    </source>
</evidence>
<dbReference type="InterPro" id="IPR052035">
    <property type="entry name" value="ZnF_BED_domain_contain"/>
</dbReference>
<reference evidence="7" key="1">
    <citation type="submission" date="2021-01" db="EMBL/GenBank/DDBJ databases">
        <title>Caligus Genome Assembly.</title>
        <authorList>
            <person name="Gallardo-Escarate C."/>
        </authorList>
    </citation>
    <scope>NUCLEOTIDE SEQUENCE [LARGE SCALE GENOMIC DNA]</scope>
</reference>
<dbReference type="EMBL" id="CP045901">
    <property type="protein sequence ID" value="QQP37501.1"/>
    <property type="molecule type" value="Genomic_DNA"/>
</dbReference>
<dbReference type="PANTHER" id="PTHR46481:SF10">
    <property type="entry name" value="ZINC FINGER BED DOMAIN-CONTAINING PROTEIN 39"/>
    <property type="match status" value="1"/>
</dbReference>
<dbReference type="PANTHER" id="PTHR46481">
    <property type="entry name" value="ZINC FINGER BED DOMAIN-CONTAINING PROTEIN 4"/>
    <property type="match status" value="1"/>
</dbReference>
<proteinExistence type="predicted"/>
<gene>
    <name evidence="6" type="ORF">FKW44_017783</name>
</gene>
<evidence type="ECO:0008006" key="8">
    <source>
        <dbReference type="Google" id="ProtNLM"/>
    </source>
</evidence>
<dbReference type="InterPro" id="IPR012337">
    <property type="entry name" value="RNaseH-like_sf"/>
</dbReference>
<dbReference type="GO" id="GO:0008270">
    <property type="term" value="F:zinc ion binding"/>
    <property type="evidence" value="ECO:0007669"/>
    <property type="project" value="UniProtKB-KW"/>
</dbReference>
<keyword evidence="2" id="KW-0479">Metal-binding</keyword>
<dbReference type="SUPFAM" id="SSF53098">
    <property type="entry name" value="Ribonuclease H-like"/>
    <property type="match status" value="1"/>
</dbReference>
<keyword evidence="3" id="KW-0863">Zinc-finger</keyword>
<evidence type="ECO:0000313" key="7">
    <source>
        <dbReference type="Proteomes" id="UP000595437"/>
    </source>
</evidence>
<evidence type="ECO:0000256" key="1">
    <source>
        <dbReference type="ARBA" id="ARBA00004123"/>
    </source>
</evidence>
<dbReference type="OrthoDB" id="6380091at2759"/>
<evidence type="ECO:0000256" key="4">
    <source>
        <dbReference type="ARBA" id="ARBA00022833"/>
    </source>
</evidence>
<dbReference type="GO" id="GO:0005634">
    <property type="term" value="C:nucleus"/>
    <property type="evidence" value="ECO:0007669"/>
    <property type="project" value="UniProtKB-SubCell"/>
</dbReference>
<keyword evidence="4" id="KW-0862">Zinc</keyword>
<sequence>MRGILKKKLKTPGATRWNSMFDALKCLLEQLEDPQKFMEFNELLQRIPKVSVFVEEDVTIMKEYVTAMEPVAACLDNLQAEEKAYMGMFLPSLFIMKLKLEKLQSDGNLSHAKPLVDALLDHNGRQGFKARFGHLFEDDDLLMATALHPHYKLVAVKNMTKSRAQTDTIQRRLVEELAAKSGVEESQLEEREASVEDDPFLQALRQHDMDEMEASQEDASEKILNDIQAWNRRPIKASMEVTRDMFPQNHREAWMELFIKYNTPLPSSAAVERLFSMASDVLRAKRSCLTAENFENLIFMKGNMDIIQQHIMSLKIQEEEEK</sequence>
<evidence type="ECO:0000256" key="2">
    <source>
        <dbReference type="ARBA" id="ARBA00022723"/>
    </source>
</evidence>